<proteinExistence type="predicted"/>
<evidence type="ECO:0000313" key="1">
    <source>
        <dbReference type="EMBL" id="CAK5076100.1"/>
    </source>
</evidence>
<evidence type="ECO:0000313" key="2">
    <source>
        <dbReference type="Proteomes" id="UP001497535"/>
    </source>
</evidence>
<organism evidence="1 2">
    <name type="scientific">Meloidogyne enterolobii</name>
    <name type="common">Root-knot nematode worm</name>
    <name type="synonym">Meloidogyne mayaguensis</name>
    <dbReference type="NCBI Taxonomy" id="390850"/>
    <lineage>
        <taxon>Eukaryota</taxon>
        <taxon>Metazoa</taxon>
        <taxon>Ecdysozoa</taxon>
        <taxon>Nematoda</taxon>
        <taxon>Chromadorea</taxon>
        <taxon>Rhabditida</taxon>
        <taxon>Tylenchina</taxon>
        <taxon>Tylenchomorpha</taxon>
        <taxon>Tylenchoidea</taxon>
        <taxon>Meloidogynidae</taxon>
        <taxon>Meloidogyninae</taxon>
        <taxon>Meloidogyne</taxon>
    </lineage>
</organism>
<keyword evidence="2" id="KW-1185">Reference proteome</keyword>
<comment type="caution">
    <text evidence="1">The sequence shown here is derived from an EMBL/GenBank/DDBJ whole genome shotgun (WGS) entry which is preliminary data.</text>
</comment>
<sequence>MICLINFKTSNSQATSFLNTNSNSESPVNSNSNENGGSNQCPDDWASRLDSSGVVYGYKVIMQDMINYYQARNLCNKEGGELVSIHSNEEEQFVVQLAWSLLDQCQTNNSLCRQRVPIPSLDSMFRSFYIGLNRAAIEPL</sequence>
<name>A0ACB0ZB48_MELEN</name>
<gene>
    <name evidence="1" type="ORF">MENTE1834_LOCUS22947</name>
</gene>
<accession>A0ACB0ZB48</accession>
<reference evidence="1" key="1">
    <citation type="submission" date="2023-11" db="EMBL/GenBank/DDBJ databases">
        <authorList>
            <person name="Poullet M."/>
        </authorList>
    </citation>
    <scope>NUCLEOTIDE SEQUENCE</scope>
    <source>
        <strain evidence="1">E1834</strain>
    </source>
</reference>
<protein>
    <submittedName>
        <fullName evidence="1">Uncharacterized protein</fullName>
    </submittedName>
</protein>
<dbReference type="EMBL" id="CAVMJV010000029">
    <property type="protein sequence ID" value="CAK5076100.1"/>
    <property type="molecule type" value="Genomic_DNA"/>
</dbReference>
<dbReference type="Proteomes" id="UP001497535">
    <property type="component" value="Unassembled WGS sequence"/>
</dbReference>